<evidence type="ECO:0000259" key="3">
    <source>
        <dbReference type="Pfam" id="PF01243"/>
    </source>
</evidence>
<dbReference type="InterPro" id="IPR011576">
    <property type="entry name" value="Pyridox_Oxase_N"/>
</dbReference>
<evidence type="ECO:0000256" key="1">
    <source>
        <dbReference type="ARBA" id="ARBA00023002"/>
    </source>
</evidence>
<dbReference type="PANTHER" id="PTHR35176">
    <property type="entry name" value="HEME OXYGENASE HI_0854-RELATED"/>
    <property type="match status" value="1"/>
</dbReference>
<evidence type="ECO:0000313" key="4">
    <source>
        <dbReference type="EMBL" id="GII79750.1"/>
    </source>
</evidence>
<accession>A0A919R7P5</accession>
<reference evidence="4" key="1">
    <citation type="submission" date="2021-01" db="EMBL/GenBank/DDBJ databases">
        <title>Whole genome shotgun sequence of Sphaerisporangium rufum NBRC 109079.</title>
        <authorList>
            <person name="Komaki H."/>
            <person name="Tamura T."/>
        </authorList>
    </citation>
    <scope>NUCLEOTIDE SEQUENCE</scope>
    <source>
        <strain evidence="4">NBRC 109079</strain>
    </source>
</reference>
<dbReference type="InterPro" id="IPR012349">
    <property type="entry name" value="Split_barrel_FMN-bd"/>
</dbReference>
<dbReference type="AlphaFoldDB" id="A0A919R7P5"/>
<protein>
    <submittedName>
        <fullName evidence="4">Pyridoxamine 5'-phosphate oxidase</fullName>
    </submittedName>
</protein>
<comment type="caution">
    <text evidence="4">The sequence shown here is derived from an EMBL/GenBank/DDBJ whole genome shotgun (WGS) entry which is preliminary data.</text>
</comment>
<dbReference type="SUPFAM" id="SSF50475">
    <property type="entry name" value="FMN-binding split barrel"/>
    <property type="match status" value="1"/>
</dbReference>
<dbReference type="PANTHER" id="PTHR35176:SF4">
    <property type="entry name" value="PYRIDOXAMINE 5'-PHOSPHATE OXIDASE-RELATED FMN-BINDING"/>
    <property type="match status" value="1"/>
</dbReference>
<dbReference type="Gene3D" id="2.30.110.10">
    <property type="entry name" value="Electron Transport, Fmn-binding Protein, Chain A"/>
    <property type="match status" value="1"/>
</dbReference>
<feature type="region of interest" description="Disordered" evidence="2">
    <location>
        <begin position="1"/>
        <end position="23"/>
    </location>
</feature>
<feature type="domain" description="Pyridoxamine 5'-phosphate oxidase N-terminal" evidence="3">
    <location>
        <begin position="31"/>
        <end position="127"/>
    </location>
</feature>
<dbReference type="RefSeq" id="WP_203989900.1">
    <property type="nucleotide sequence ID" value="NZ_BOOU01000063.1"/>
</dbReference>
<dbReference type="Proteomes" id="UP000655287">
    <property type="component" value="Unassembled WGS sequence"/>
</dbReference>
<keyword evidence="1" id="KW-0560">Oxidoreductase</keyword>
<dbReference type="InterPro" id="IPR052019">
    <property type="entry name" value="F420H2_bilvrd_red/Heme_oxyg"/>
</dbReference>
<keyword evidence="5" id="KW-1185">Reference proteome</keyword>
<dbReference type="GO" id="GO:0016627">
    <property type="term" value="F:oxidoreductase activity, acting on the CH-CH group of donors"/>
    <property type="evidence" value="ECO:0007669"/>
    <property type="project" value="TreeGrafter"/>
</dbReference>
<sequence length="173" mass="18328">MSVTTPVAEPLFRPQDAVPMSTDPATVKPWAEAEAVLRGAPKVWLSTVRPGGRPHAAPVMFAWAGGAICVASRPGSRKGRNLAADGRCVITVSGDTLDLVVEGDAGRVTDPAGQREIIAAIQEKYGWPLTMRDGSVHDDGLPGGPEYGCYRITPVRAFGYGPDGLTATRWRFG</sequence>
<dbReference type="GO" id="GO:0005829">
    <property type="term" value="C:cytosol"/>
    <property type="evidence" value="ECO:0007669"/>
    <property type="project" value="TreeGrafter"/>
</dbReference>
<dbReference type="EMBL" id="BOOU01000063">
    <property type="protein sequence ID" value="GII79750.1"/>
    <property type="molecule type" value="Genomic_DNA"/>
</dbReference>
<proteinExistence type="predicted"/>
<evidence type="ECO:0000313" key="5">
    <source>
        <dbReference type="Proteomes" id="UP000655287"/>
    </source>
</evidence>
<evidence type="ECO:0000256" key="2">
    <source>
        <dbReference type="SAM" id="MobiDB-lite"/>
    </source>
</evidence>
<dbReference type="GO" id="GO:0070967">
    <property type="term" value="F:coenzyme F420 binding"/>
    <property type="evidence" value="ECO:0007669"/>
    <property type="project" value="TreeGrafter"/>
</dbReference>
<dbReference type="Pfam" id="PF01243">
    <property type="entry name" value="PNPOx_N"/>
    <property type="match status" value="1"/>
</dbReference>
<name>A0A919R7P5_9ACTN</name>
<organism evidence="4 5">
    <name type="scientific">Sphaerisporangium rufum</name>
    <dbReference type="NCBI Taxonomy" id="1381558"/>
    <lineage>
        <taxon>Bacteria</taxon>
        <taxon>Bacillati</taxon>
        <taxon>Actinomycetota</taxon>
        <taxon>Actinomycetes</taxon>
        <taxon>Streptosporangiales</taxon>
        <taxon>Streptosporangiaceae</taxon>
        <taxon>Sphaerisporangium</taxon>
    </lineage>
</organism>
<gene>
    <name evidence="4" type="ORF">Sru01_47320</name>
</gene>